<evidence type="ECO:0000256" key="8">
    <source>
        <dbReference type="ARBA" id="ARBA00022801"/>
    </source>
</evidence>
<keyword evidence="6" id="KW-0328">Glycosyltransferase</keyword>
<dbReference type="SUPFAM" id="SSF56601">
    <property type="entry name" value="beta-lactamase/transpeptidase-like"/>
    <property type="match status" value="1"/>
</dbReference>
<comment type="catalytic activity">
    <reaction evidence="13">
        <text>Preferential cleavage: (Ac)2-L-Lys-D-Ala-|-D-Ala. Also transpeptidation of peptidyl-alanyl moieties that are N-acyl substituents of D-alanine.</text>
        <dbReference type="EC" id="3.4.16.4"/>
    </reaction>
</comment>
<dbReference type="GO" id="GO:0009252">
    <property type="term" value="P:peptidoglycan biosynthetic process"/>
    <property type="evidence" value="ECO:0007669"/>
    <property type="project" value="UniProtKB-UniPathway"/>
</dbReference>
<dbReference type="InterPro" id="IPR001460">
    <property type="entry name" value="PCN-bd_Tpept"/>
</dbReference>
<comment type="similarity">
    <text evidence="2">In the C-terminal section; belongs to the transpeptidase family.</text>
</comment>
<comment type="catalytic activity">
    <reaction evidence="14">
        <text>[GlcNAc-(1-&gt;4)-Mur2Ac(oyl-L-Ala-gamma-D-Glu-L-Lys-D-Ala-D-Ala)](n)-di-trans,octa-cis-undecaprenyl diphosphate + beta-D-GlcNAc-(1-&gt;4)-Mur2Ac(oyl-L-Ala-gamma-D-Glu-L-Lys-D-Ala-D-Ala)-di-trans,octa-cis-undecaprenyl diphosphate = [GlcNAc-(1-&gt;4)-Mur2Ac(oyl-L-Ala-gamma-D-Glu-L-Lys-D-Ala-D-Ala)](n+1)-di-trans,octa-cis-undecaprenyl diphosphate + di-trans,octa-cis-undecaprenyl diphosphate + H(+)</text>
        <dbReference type="Rhea" id="RHEA:23708"/>
        <dbReference type="Rhea" id="RHEA-COMP:9602"/>
        <dbReference type="Rhea" id="RHEA-COMP:9603"/>
        <dbReference type="ChEBI" id="CHEBI:15378"/>
        <dbReference type="ChEBI" id="CHEBI:58405"/>
        <dbReference type="ChEBI" id="CHEBI:60033"/>
        <dbReference type="ChEBI" id="CHEBI:78435"/>
        <dbReference type="EC" id="2.4.99.28"/>
    </reaction>
</comment>
<keyword evidence="9" id="KW-0133">Cell shape</keyword>
<dbReference type="GO" id="GO:0030288">
    <property type="term" value="C:outer membrane-bounded periplasmic space"/>
    <property type="evidence" value="ECO:0007669"/>
    <property type="project" value="TreeGrafter"/>
</dbReference>
<dbReference type="GO" id="GO:0008360">
    <property type="term" value="P:regulation of cell shape"/>
    <property type="evidence" value="ECO:0007669"/>
    <property type="project" value="UniProtKB-KW"/>
</dbReference>
<dbReference type="Gene3D" id="1.10.3810.10">
    <property type="entry name" value="Biosynthetic peptidoglycan transglycosylase-like"/>
    <property type="match status" value="1"/>
</dbReference>
<evidence type="ECO:0000256" key="10">
    <source>
        <dbReference type="ARBA" id="ARBA00022984"/>
    </source>
</evidence>
<evidence type="ECO:0000256" key="4">
    <source>
        <dbReference type="ARBA" id="ARBA00022645"/>
    </source>
</evidence>
<dbReference type="NCBIfam" id="TIGR02074">
    <property type="entry name" value="PBP_1a_fam"/>
    <property type="match status" value="1"/>
</dbReference>
<evidence type="ECO:0000256" key="13">
    <source>
        <dbReference type="ARBA" id="ARBA00034000"/>
    </source>
</evidence>
<dbReference type="FunFam" id="1.10.3810.10:FF:000001">
    <property type="entry name" value="Penicillin-binding protein 1A"/>
    <property type="match status" value="1"/>
</dbReference>
<dbReference type="InterPro" id="IPR001264">
    <property type="entry name" value="Glyco_trans_51"/>
</dbReference>
<accession>K8NSG7</accession>
<dbReference type="UniPathway" id="UPA00219"/>
<keyword evidence="10" id="KW-0573">Peptidoglycan synthesis</keyword>
<dbReference type="InterPro" id="IPR012338">
    <property type="entry name" value="Beta-lactam/transpept-like"/>
</dbReference>
<comment type="caution">
    <text evidence="19">The sequence shown here is derived from an EMBL/GenBank/DDBJ whole genome shotgun (WGS) entry which is preliminary data.</text>
</comment>
<evidence type="ECO:0000256" key="16">
    <source>
        <dbReference type="SAM" id="Phobius"/>
    </source>
</evidence>
<keyword evidence="4" id="KW-0121">Carboxypeptidase</keyword>
<dbReference type="Gene3D" id="3.40.710.10">
    <property type="entry name" value="DD-peptidase/beta-lactamase superfamily"/>
    <property type="match status" value="1"/>
</dbReference>
<dbReference type="HOGENOM" id="CLU_006354_2_4_5"/>
<dbReference type="GO" id="GO:0006508">
    <property type="term" value="P:proteolysis"/>
    <property type="evidence" value="ECO:0007669"/>
    <property type="project" value="UniProtKB-KW"/>
</dbReference>
<organism evidence="19 20">
    <name type="scientific">Afipia clevelandensis ATCC 49720</name>
    <dbReference type="NCBI Taxonomy" id="883079"/>
    <lineage>
        <taxon>Bacteria</taxon>
        <taxon>Pseudomonadati</taxon>
        <taxon>Pseudomonadota</taxon>
        <taxon>Alphaproteobacteria</taxon>
        <taxon>Hyphomicrobiales</taxon>
        <taxon>Nitrobacteraceae</taxon>
        <taxon>Afipia</taxon>
    </lineage>
</organism>
<keyword evidence="20" id="KW-1185">Reference proteome</keyword>
<feature type="domain" description="Glycosyl transferase family 51" evidence="18">
    <location>
        <begin position="149"/>
        <end position="314"/>
    </location>
</feature>
<gene>
    <name evidence="19" type="ORF">HMPREF9696_03313</name>
</gene>
<dbReference type="GO" id="GO:0008955">
    <property type="term" value="F:peptidoglycan glycosyltransferase activity"/>
    <property type="evidence" value="ECO:0007669"/>
    <property type="project" value="UniProtKB-EC"/>
</dbReference>
<keyword evidence="16" id="KW-0472">Membrane</keyword>
<dbReference type="Proteomes" id="UP000001095">
    <property type="component" value="Unassembled WGS sequence"/>
</dbReference>
<keyword evidence="7" id="KW-0808">Transferase</keyword>
<protein>
    <submittedName>
        <fullName evidence="19">1A family penicillin-binding protein</fullName>
    </submittedName>
</protein>
<dbReference type="RefSeq" id="WP_002714183.1">
    <property type="nucleotide sequence ID" value="NZ_KB375281.1"/>
</dbReference>
<dbReference type="Pfam" id="PF00912">
    <property type="entry name" value="Transgly"/>
    <property type="match status" value="1"/>
</dbReference>
<dbReference type="Pfam" id="PF00905">
    <property type="entry name" value="Transpeptidase"/>
    <property type="match status" value="1"/>
</dbReference>
<dbReference type="AlphaFoldDB" id="K8NSG7"/>
<dbReference type="PANTHER" id="PTHR32282">
    <property type="entry name" value="BINDING PROTEIN TRANSPEPTIDASE, PUTATIVE-RELATED"/>
    <property type="match status" value="1"/>
</dbReference>
<evidence type="ECO:0000256" key="5">
    <source>
        <dbReference type="ARBA" id="ARBA00022670"/>
    </source>
</evidence>
<reference evidence="19 20" key="1">
    <citation type="submission" date="2012-04" db="EMBL/GenBank/DDBJ databases">
        <title>The Genome Sequence of Afipia clevelandensis ATCC 49720.</title>
        <authorList>
            <consortium name="The Broad Institute Genome Sequencing Platform"/>
            <person name="Earl A."/>
            <person name="Ward D."/>
            <person name="Feldgarden M."/>
            <person name="Gevers D."/>
            <person name="Huys G."/>
            <person name="Walker B."/>
            <person name="Young S.K."/>
            <person name="Zeng Q."/>
            <person name="Gargeya S."/>
            <person name="Fitzgerald M."/>
            <person name="Haas B."/>
            <person name="Abouelleil A."/>
            <person name="Alvarado L."/>
            <person name="Arachchi H.M."/>
            <person name="Berlin A."/>
            <person name="Chapman S.B."/>
            <person name="Goldberg J."/>
            <person name="Griggs A."/>
            <person name="Gujja S."/>
            <person name="Hansen M."/>
            <person name="Howarth C."/>
            <person name="Imamovic A."/>
            <person name="Larimer J."/>
            <person name="McCowen C."/>
            <person name="Montmayeur A."/>
            <person name="Murphy C."/>
            <person name="Neiman D."/>
            <person name="Pearson M."/>
            <person name="Priest M."/>
            <person name="Roberts A."/>
            <person name="Saif S."/>
            <person name="Shea T."/>
            <person name="Sisk P."/>
            <person name="Sykes S."/>
            <person name="Wortman J."/>
            <person name="Nusbaum C."/>
            <person name="Birren B."/>
        </authorList>
    </citation>
    <scope>NUCLEOTIDE SEQUENCE [LARGE SCALE GENOMIC DNA]</scope>
    <source>
        <strain evidence="19 20">ATCC 49720</strain>
    </source>
</reference>
<feature type="compositionally biased region" description="Polar residues" evidence="15">
    <location>
        <begin position="700"/>
        <end position="713"/>
    </location>
</feature>
<evidence type="ECO:0000259" key="17">
    <source>
        <dbReference type="Pfam" id="PF00905"/>
    </source>
</evidence>
<evidence type="ECO:0000313" key="19">
    <source>
        <dbReference type="EMBL" id="EKS33272.1"/>
    </source>
</evidence>
<proteinExistence type="inferred from homology"/>
<comment type="similarity">
    <text evidence="3">In the N-terminal section; belongs to the glycosyltransferase 51 family.</text>
</comment>
<evidence type="ECO:0000256" key="14">
    <source>
        <dbReference type="ARBA" id="ARBA00049902"/>
    </source>
</evidence>
<feature type="region of interest" description="Disordered" evidence="15">
    <location>
        <begin position="687"/>
        <end position="742"/>
    </location>
</feature>
<dbReference type="InterPro" id="IPR023346">
    <property type="entry name" value="Lysozyme-like_dom_sf"/>
</dbReference>
<evidence type="ECO:0000256" key="12">
    <source>
        <dbReference type="ARBA" id="ARBA00023316"/>
    </source>
</evidence>
<evidence type="ECO:0000259" key="18">
    <source>
        <dbReference type="Pfam" id="PF00912"/>
    </source>
</evidence>
<feature type="compositionally biased region" description="Basic and acidic residues" evidence="15">
    <location>
        <begin position="28"/>
        <end position="43"/>
    </location>
</feature>
<dbReference type="GO" id="GO:0009002">
    <property type="term" value="F:serine-type D-Ala-D-Ala carboxypeptidase activity"/>
    <property type="evidence" value="ECO:0007669"/>
    <property type="project" value="UniProtKB-EC"/>
</dbReference>
<evidence type="ECO:0000256" key="11">
    <source>
        <dbReference type="ARBA" id="ARBA00023268"/>
    </source>
</evidence>
<comment type="pathway">
    <text evidence="1">Cell wall biogenesis; peptidoglycan biosynthesis.</text>
</comment>
<feature type="domain" description="Penicillin-binding protein transpeptidase" evidence="17">
    <location>
        <begin position="400"/>
        <end position="631"/>
    </location>
</feature>
<dbReference type="GO" id="GO:0008658">
    <property type="term" value="F:penicillin binding"/>
    <property type="evidence" value="ECO:0007669"/>
    <property type="project" value="InterPro"/>
</dbReference>
<dbReference type="InterPro" id="IPR036950">
    <property type="entry name" value="PBP_transglycosylase"/>
</dbReference>
<dbReference type="EMBL" id="AGWY01000013">
    <property type="protein sequence ID" value="EKS33272.1"/>
    <property type="molecule type" value="Genomic_DNA"/>
</dbReference>
<keyword evidence="8" id="KW-0378">Hydrolase</keyword>
<evidence type="ECO:0000256" key="15">
    <source>
        <dbReference type="SAM" id="MobiDB-lite"/>
    </source>
</evidence>
<feature type="region of interest" description="Disordered" evidence="15">
    <location>
        <begin position="1"/>
        <end position="84"/>
    </location>
</feature>
<keyword evidence="16" id="KW-1133">Transmembrane helix</keyword>
<name>K8NSG7_9BRAD</name>
<dbReference type="InterPro" id="IPR050396">
    <property type="entry name" value="Glycosyltr_51/Transpeptidase"/>
</dbReference>
<evidence type="ECO:0000256" key="1">
    <source>
        <dbReference type="ARBA" id="ARBA00004752"/>
    </source>
</evidence>
<keyword evidence="12" id="KW-0961">Cell wall biogenesis/degradation</keyword>
<evidence type="ECO:0000256" key="7">
    <source>
        <dbReference type="ARBA" id="ARBA00022679"/>
    </source>
</evidence>
<dbReference type="PANTHER" id="PTHR32282:SF33">
    <property type="entry name" value="PEPTIDOGLYCAN GLYCOSYLTRANSFERASE"/>
    <property type="match status" value="1"/>
</dbReference>
<evidence type="ECO:0000256" key="3">
    <source>
        <dbReference type="ARBA" id="ARBA00007739"/>
    </source>
</evidence>
<evidence type="ECO:0000256" key="9">
    <source>
        <dbReference type="ARBA" id="ARBA00022960"/>
    </source>
</evidence>
<dbReference type="OrthoDB" id="9766909at2"/>
<dbReference type="SUPFAM" id="SSF53955">
    <property type="entry name" value="Lysozyme-like"/>
    <property type="match status" value="1"/>
</dbReference>
<feature type="transmembrane region" description="Helical" evidence="16">
    <location>
        <begin position="92"/>
        <end position="116"/>
    </location>
</feature>
<evidence type="ECO:0000313" key="20">
    <source>
        <dbReference type="Proteomes" id="UP000001095"/>
    </source>
</evidence>
<keyword evidence="16" id="KW-0812">Transmembrane</keyword>
<keyword evidence="11" id="KW-0511">Multifunctional enzyme</keyword>
<sequence>MASGRKKQSGRREPKFDGAASLDSVRLNPRDRVGGRNDDDAPPKRRASKTRPVEDDEEEDMPRERPRKSRSAGRKDSKSKARGRSRSGLGRLIYWGAVLGLWAVIAAAGVVVWVGAHLPAIQSLEIPKRPPTIQITGMDGSVIATRGEMPGANVALKDLPPYLPKAFIAIEDRRFYSHFGVDPTGILRAAVANLMHRGVSQGGSTLSQQLAKNLFLTQERTMQRKLQEVELALWLERKYSKNEILELYLNRVYFGSGAYGVEAAAQKYFGKSAKNVSLSEAAMLAGLVKSPSRLAPNRNPEGAEKRAQVVLNAMADTNFITEAQAKAAIEKPSYAVRPVGAGTINYVADWIGEVLDDLVGQIDQNIVVETSIDPKLQSVAEAAIIDELATKSVKFNVSQGALVAMTPDGAVRAMVGGRNYAESQFNRAVTAKRQPGSAFKPFVYLTAIEAGLTPDTVRQDAPLDVKGWRPENYSREYFGPVTLTQALSMSLNTVAVRLGLEVGPANVVRTAHRLGIASKLEPNATISLGTSEVSLNELVGAYAPFANGGFAISPHVVNKIRTPEGKVLYMRRNDPPARVIAASVVGMMNVMMHETLVSGTARKADIPGWQAAGKTGTSQDFRDAWFIGYTANLVTGVWLGNDDNSPTRKATGGGLPVEVWTRFMKAAHQNVAPAPLPMSISSPGGFLSNLLPGNPRAGAQQPSYPQTSNTQDYPNAPAPYPQPQQARPSVTQTSTRPEAAAGLDGWLIDRVFGGRR</sequence>
<keyword evidence="5" id="KW-0645">Protease</keyword>
<dbReference type="PATRIC" id="fig|883079.3.peg.3387"/>
<dbReference type="GO" id="GO:0071555">
    <property type="term" value="P:cell wall organization"/>
    <property type="evidence" value="ECO:0007669"/>
    <property type="project" value="UniProtKB-KW"/>
</dbReference>
<evidence type="ECO:0000256" key="6">
    <source>
        <dbReference type="ARBA" id="ARBA00022676"/>
    </source>
</evidence>
<evidence type="ECO:0000256" key="2">
    <source>
        <dbReference type="ARBA" id="ARBA00007090"/>
    </source>
</evidence>